<evidence type="ECO:0000313" key="2">
    <source>
        <dbReference type="EMBL" id="KAK1659046.1"/>
    </source>
</evidence>
<dbReference type="AlphaFoldDB" id="A0AAJ0A9J7"/>
<protein>
    <submittedName>
        <fullName evidence="2">Uncharacterized protein</fullName>
    </submittedName>
</protein>
<gene>
    <name evidence="2" type="ORF">BDP55DRAFT_637238</name>
</gene>
<dbReference type="RefSeq" id="XP_060423810.1">
    <property type="nucleotide sequence ID" value="XM_060572974.1"/>
</dbReference>
<feature type="compositionally biased region" description="Polar residues" evidence="1">
    <location>
        <begin position="115"/>
        <end position="125"/>
    </location>
</feature>
<dbReference type="GeneID" id="85457500"/>
<evidence type="ECO:0000256" key="1">
    <source>
        <dbReference type="SAM" id="MobiDB-lite"/>
    </source>
</evidence>
<dbReference type="EMBL" id="JAHMHR010000065">
    <property type="protein sequence ID" value="KAK1659046.1"/>
    <property type="molecule type" value="Genomic_DNA"/>
</dbReference>
<comment type="caution">
    <text evidence="2">The sequence shown here is derived from an EMBL/GenBank/DDBJ whole genome shotgun (WGS) entry which is preliminary data.</text>
</comment>
<evidence type="ECO:0000313" key="3">
    <source>
        <dbReference type="Proteomes" id="UP001224890"/>
    </source>
</evidence>
<name>A0AAJ0A9J7_9PEZI</name>
<feature type="region of interest" description="Disordered" evidence="1">
    <location>
        <begin position="107"/>
        <end position="142"/>
    </location>
</feature>
<proteinExistence type="predicted"/>
<dbReference type="Proteomes" id="UP001224890">
    <property type="component" value="Unassembled WGS sequence"/>
</dbReference>
<accession>A0AAJ0A9J7</accession>
<organism evidence="2 3">
    <name type="scientific">Colletotrichum godetiae</name>
    <dbReference type="NCBI Taxonomy" id="1209918"/>
    <lineage>
        <taxon>Eukaryota</taxon>
        <taxon>Fungi</taxon>
        <taxon>Dikarya</taxon>
        <taxon>Ascomycota</taxon>
        <taxon>Pezizomycotina</taxon>
        <taxon>Sordariomycetes</taxon>
        <taxon>Hypocreomycetidae</taxon>
        <taxon>Glomerellales</taxon>
        <taxon>Glomerellaceae</taxon>
        <taxon>Colletotrichum</taxon>
        <taxon>Colletotrichum acutatum species complex</taxon>
    </lineage>
</organism>
<reference evidence="2" key="1">
    <citation type="submission" date="2021-06" db="EMBL/GenBank/DDBJ databases">
        <title>Comparative genomics, transcriptomics and evolutionary studies reveal genomic signatures of adaptation to plant cell wall in hemibiotrophic fungi.</title>
        <authorList>
            <consortium name="DOE Joint Genome Institute"/>
            <person name="Baroncelli R."/>
            <person name="Diaz J.F."/>
            <person name="Benocci T."/>
            <person name="Peng M."/>
            <person name="Battaglia E."/>
            <person name="Haridas S."/>
            <person name="Andreopoulos W."/>
            <person name="Labutti K."/>
            <person name="Pangilinan J."/>
            <person name="Floch G.L."/>
            <person name="Makela M.R."/>
            <person name="Henrissat B."/>
            <person name="Grigoriev I.V."/>
            <person name="Crouch J.A."/>
            <person name="De Vries R.P."/>
            <person name="Sukno S.A."/>
            <person name="Thon M.R."/>
        </authorList>
    </citation>
    <scope>NUCLEOTIDE SEQUENCE</scope>
    <source>
        <strain evidence="2">CBS 193.32</strain>
    </source>
</reference>
<keyword evidence="3" id="KW-1185">Reference proteome</keyword>
<sequence length="171" mass="18816">MRVRLESRGEEVTGILKDLEARQAGAMSLKISQSTVSVPRPTASTVQRNEPSRVGAAAVRGTLGRVNNRLVDVPSIEAQAAEQGGLEFDNDIFVDELAIRSPCKHRLGPHKWRQNRSMGSQNNPNAGHPHAELAPHDTSSPVTPDATKRLLFLFQHLSTFSYYFGKFSLVD</sequence>